<dbReference type="GeneID" id="64671866"/>
<evidence type="ECO:0000313" key="3">
    <source>
        <dbReference type="Proteomes" id="UP001195769"/>
    </source>
</evidence>
<organism evidence="2 3">
    <name type="scientific">Suillus fuscotomentosus</name>
    <dbReference type="NCBI Taxonomy" id="1912939"/>
    <lineage>
        <taxon>Eukaryota</taxon>
        <taxon>Fungi</taxon>
        <taxon>Dikarya</taxon>
        <taxon>Basidiomycota</taxon>
        <taxon>Agaricomycotina</taxon>
        <taxon>Agaricomycetes</taxon>
        <taxon>Agaricomycetidae</taxon>
        <taxon>Boletales</taxon>
        <taxon>Suillineae</taxon>
        <taxon>Suillaceae</taxon>
        <taxon>Suillus</taxon>
    </lineage>
</organism>
<dbReference type="Pfam" id="PF14223">
    <property type="entry name" value="Retrotran_gag_2"/>
    <property type="match status" value="1"/>
</dbReference>
<dbReference type="AlphaFoldDB" id="A0AAD4HF10"/>
<keyword evidence="3" id="KW-1185">Reference proteome</keyword>
<evidence type="ECO:0000313" key="2">
    <source>
        <dbReference type="EMBL" id="KAG1894178.1"/>
    </source>
</evidence>
<proteinExistence type="predicted"/>
<sequence>MTDPNANPNVQTSQSSQTSPHMNLGSVSSYRMGELKDDNWMMWKEKIEMWEKDDQIAWTIILINLKDEQVVHVSRAKTVKEAWDNLKMIHETRIHVTEMMNKHNQLNIMGCEIPDAEFKALLVMSLLKSWESWTVSYLGTHADKGKSQKIAGYTSQELISIIIDESNHRKSHDTQEKGYYAKAEKGGKKRKVEKKDEGPKN</sequence>
<feature type="compositionally biased region" description="Basic and acidic residues" evidence="1">
    <location>
        <begin position="165"/>
        <end position="176"/>
    </location>
</feature>
<protein>
    <submittedName>
        <fullName evidence="2">Uncharacterized protein</fullName>
    </submittedName>
</protein>
<feature type="region of interest" description="Disordered" evidence="1">
    <location>
        <begin position="1"/>
        <end position="24"/>
    </location>
</feature>
<feature type="region of interest" description="Disordered" evidence="1">
    <location>
        <begin position="165"/>
        <end position="201"/>
    </location>
</feature>
<dbReference type="RefSeq" id="XP_041219754.1">
    <property type="nucleotide sequence ID" value="XM_041377568.1"/>
</dbReference>
<comment type="caution">
    <text evidence="2">The sequence shown here is derived from an EMBL/GenBank/DDBJ whole genome shotgun (WGS) entry which is preliminary data.</text>
</comment>
<reference evidence="2" key="1">
    <citation type="journal article" date="2020" name="New Phytol.">
        <title>Comparative genomics reveals dynamic genome evolution in host specialist ectomycorrhizal fungi.</title>
        <authorList>
            <person name="Lofgren L.A."/>
            <person name="Nguyen N.H."/>
            <person name="Vilgalys R."/>
            <person name="Ruytinx J."/>
            <person name="Liao H.L."/>
            <person name="Branco S."/>
            <person name="Kuo A."/>
            <person name="LaButti K."/>
            <person name="Lipzen A."/>
            <person name="Andreopoulos W."/>
            <person name="Pangilinan J."/>
            <person name="Riley R."/>
            <person name="Hundley H."/>
            <person name="Na H."/>
            <person name="Barry K."/>
            <person name="Grigoriev I.V."/>
            <person name="Stajich J.E."/>
            <person name="Kennedy P.G."/>
        </authorList>
    </citation>
    <scope>NUCLEOTIDE SEQUENCE</scope>
    <source>
        <strain evidence="2">FC203</strain>
    </source>
</reference>
<name>A0AAD4HF10_9AGAM</name>
<accession>A0AAD4HF10</accession>
<evidence type="ECO:0000256" key="1">
    <source>
        <dbReference type="SAM" id="MobiDB-lite"/>
    </source>
</evidence>
<dbReference type="Proteomes" id="UP001195769">
    <property type="component" value="Unassembled WGS sequence"/>
</dbReference>
<gene>
    <name evidence="2" type="ORF">F5891DRAFT_985292</name>
</gene>
<dbReference type="EMBL" id="JABBWK010000084">
    <property type="protein sequence ID" value="KAG1894178.1"/>
    <property type="molecule type" value="Genomic_DNA"/>
</dbReference>